<dbReference type="Pfam" id="PF12339">
    <property type="entry name" value="DNAJ_related"/>
    <property type="match status" value="1"/>
</dbReference>
<dbReference type="AlphaFoldDB" id="A0A6N8F9W5"/>
<keyword evidence="3" id="KW-1185">Reference proteome</keyword>
<dbReference type="Proteomes" id="UP000439994">
    <property type="component" value="Unassembled WGS sequence"/>
</dbReference>
<feature type="domain" description="DnaJ-related protein N-terminal" evidence="1">
    <location>
        <begin position="30"/>
        <end position="137"/>
    </location>
</feature>
<comment type="caution">
    <text evidence="2">The sequence shown here is derived from an EMBL/GenBank/DDBJ whole genome shotgun (WGS) entry which is preliminary data.</text>
</comment>
<sequence>MKLSTNKDYQIDASTLECLDASIFEIISKGVTSEYDLIKALQAEPYQLFSSKSLAKTLTLFHTHFFVFNSLFRLKQQGEATGEFSLHIEASAIKLYPENTKINDSRHENLAKYYLDWKNIEASQEQVELLISSFWVEYDRYNNLVTINASNETRKKTPLIK</sequence>
<accession>A0A6N8F9W5</accession>
<dbReference type="InterPro" id="IPR021059">
    <property type="entry name" value="DnaJ-related_N"/>
</dbReference>
<proteinExistence type="predicted"/>
<dbReference type="EMBL" id="WOCD01000002">
    <property type="protein sequence ID" value="MUH71720.1"/>
    <property type="molecule type" value="Genomic_DNA"/>
</dbReference>
<gene>
    <name evidence="2" type="ORF">GNP35_04000</name>
</gene>
<evidence type="ECO:0000259" key="1">
    <source>
        <dbReference type="Pfam" id="PF12339"/>
    </source>
</evidence>
<organism evidence="2 3">
    <name type="scientific">Psychrosphaera haliotis</name>
    <dbReference type="NCBI Taxonomy" id="555083"/>
    <lineage>
        <taxon>Bacteria</taxon>
        <taxon>Pseudomonadati</taxon>
        <taxon>Pseudomonadota</taxon>
        <taxon>Gammaproteobacteria</taxon>
        <taxon>Alteromonadales</taxon>
        <taxon>Pseudoalteromonadaceae</taxon>
        <taxon>Psychrosphaera</taxon>
    </lineage>
</organism>
<evidence type="ECO:0000313" key="3">
    <source>
        <dbReference type="Proteomes" id="UP000439994"/>
    </source>
</evidence>
<dbReference type="OrthoDB" id="581986at2"/>
<dbReference type="RefSeq" id="WP_155694745.1">
    <property type="nucleotide sequence ID" value="NZ_WOCD01000002.1"/>
</dbReference>
<name>A0A6N8F9W5_9GAMM</name>
<reference evidence="2 3" key="1">
    <citation type="submission" date="2019-11" db="EMBL/GenBank/DDBJ databases">
        <title>P. haliotis isolates from Z. marina roots.</title>
        <authorList>
            <person name="Cohen M."/>
            <person name="Jospin G."/>
            <person name="Eisen J.A."/>
            <person name="Coil D.A."/>
        </authorList>
    </citation>
    <scope>NUCLEOTIDE SEQUENCE [LARGE SCALE GENOMIC DNA]</scope>
    <source>
        <strain evidence="2 3">UCD-MCMsp1aY</strain>
    </source>
</reference>
<protein>
    <recommendedName>
        <fullName evidence="1">DnaJ-related protein N-terminal domain-containing protein</fullName>
    </recommendedName>
</protein>
<evidence type="ECO:0000313" key="2">
    <source>
        <dbReference type="EMBL" id="MUH71720.1"/>
    </source>
</evidence>